<dbReference type="Gene3D" id="1.10.357.10">
    <property type="entry name" value="Tetracycline Repressor, domain 2"/>
    <property type="match status" value="1"/>
</dbReference>
<organism evidence="4 5">
    <name type="scientific">Oleispira antarctica</name>
    <dbReference type="NCBI Taxonomy" id="188908"/>
    <lineage>
        <taxon>Bacteria</taxon>
        <taxon>Pseudomonadati</taxon>
        <taxon>Pseudomonadota</taxon>
        <taxon>Gammaproteobacteria</taxon>
        <taxon>Oceanospirillales</taxon>
        <taxon>Oceanospirillaceae</taxon>
        <taxon>Oleispira</taxon>
    </lineage>
</organism>
<dbReference type="Proteomes" id="UP000227088">
    <property type="component" value="Unassembled WGS sequence"/>
</dbReference>
<reference evidence="5" key="1">
    <citation type="journal article" date="2017" name="Proc. Natl. Acad. Sci. U.S.A.">
        <title>Simulation of Deepwater Horizon oil plume reveals substrate specialization within a complex community of hydrocarbon degraders.</title>
        <authorList>
            <person name="Hu P."/>
            <person name="Dubinsky E.A."/>
            <person name="Probst A.J."/>
            <person name="Wang J."/>
            <person name="Sieber C.M.K."/>
            <person name="Tom L.M."/>
            <person name="Gardinali P."/>
            <person name="Banfield J.F."/>
            <person name="Atlas R.M."/>
            <person name="Andersen G.L."/>
        </authorList>
    </citation>
    <scope>NUCLEOTIDE SEQUENCE [LARGE SCALE GENOMIC DNA]</scope>
</reference>
<dbReference type="InterPro" id="IPR001647">
    <property type="entry name" value="HTH_TetR"/>
</dbReference>
<dbReference type="PRINTS" id="PR00455">
    <property type="entry name" value="HTHTETR"/>
</dbReference>
<accession>A0A1Y5HZ15</accession>
<name>A0A1Y5HZ15_OLEAN</name>
<evidence type="ECO:0000259" key="3">
    <source>
        <dbReference type="PROSITE" id="PS50977"/>
    </source>
</evidence>
<dbReference type="PROSITE" id="PS50977">
    <property type="entry name" value="HTH_TETR_2"/>
    <property type="match status" value="1"/>
</dbReference>
<feature type="domain" description="HTH tetR-type" evidence="3">
    <location>
        <begin position="3"/>
        <end position="63"/>
    </location>
</feature>
<evidence type="ECO:0000313" key="5">
    <source>
        <dbReference type="Proteomes" id="UP000227088"/>
    </source>
</evidence>
<proteinExistence type="predicted"/>
<dbReference type="AlphaFoldDB" id="A0A1Y5HZ15"/>
<dbReference type="GO" id="GO:0003677">
    <property type="term" value="F:DNA binding"/>
    <property type="evidence" value="ECO:0007669"/>
    <property type="project" value="UniProtKB-UniRule"/>
</dbReference>
<dbReference type="EMBL" id="MABE01000447">
    <property type="protein sequence ID" value="OUS40055.1"/>
    <property type="molecule type" value="Genomic_DNA"/>
</dbReference>
<dbReference type="SUPFAM" id="SSF46689">
    <property type="entry name" value="Homeodomain-like"/>
    <property type="match status" value="1"/>
</dbReference>
<comment type="caution">
    <text evidence="4">The sequence shown here is derived from an EMBL/GenBank/DDBJ whole genome shotgun (WGS) entry which is preliminary data.</text>
</comment>
<keyword evidence="1 2" id="KW-0238">DNA-binding</keyword>
<evidence type="ECO:0000256" key="1">
    <source>
        <dbReference type="ARBA" id="ARBA00023125"/>
    </source>
</evidence>
<protein>
    <recommendedName>
        <fullName evidence="3">HTH tetR-type domain-containing protein</fullName>
    </recommendedName>
</protein>
<evidence type="ECO:0000313" key="4">
    <source>
        <dbReference type="EMBL" id="OUS40055.1"/>
    </source>
</evidence>
<sequence>MSLSTQQQILDGARQCFFQHGYKASNMSLFSEYAGFSRVTIHKYFKNKDLVFRAVCNEYQSKCHQACLPIIDAQLDCWEAIALVMDVWSKSVFEEVNDSLIYKDLHYYAQQVAADIFLDAHVNLESVLCKIINNGVGQRQLDLQKMNLSDHQFASILVSSLNGINSNTKPELIRETTEQTLNIFRLASEPVKS</sequence>
<dbReference type="Pfam" id="PF00440">
    <property type="entry name" value="TetR_N"/>
    <property type="match status" value="1"/>
</dbReference>
<dbReference type="InterPro" id="IPR009057">
    <property type="entry name" value="Homeodomain-like_sf"/>
</dbReference>
<gene>
    <name evidence="4" type="ORF">A9R00_07975</name>
</gene>
<feature type="DNA-binding region" description="H-T-H motif" evidence="2">
    <location>
        <begin position="26"/>
        <end position="45"/>
    </location>
</feature>
<evidence type="ECO:0000256" key="2">
    <source>
        <dbReference type="PROSITE-ProRule" id="PRU00335"/>
    </source>
</evidence>